<dbReference type="AlphaFoldDB" id="A0A4S8XRP5"/>
<dbReference type="SMART" id="SM00066">
    <property type="entry name" value="GAL4"/>
    <property type="match status" value="1"/>
</dbReference>
<proteinExistence type="predicted"/>
<feature type="region of interest" description="Disordered" evidence="2">
    <location>
        <begin position="40"/>
        <end position="61"/>
    </location>
</feature>
<dbReference type="PROSITE" id="PS50048">
    <property type="entry name" value="ZN2_CY6_FUNGAL_2"/>
    <property type="match status" value="1"/>
</dbReference>
<dbReference type="PANTHER" id="PTHR47256:SF3">
    <property type="entry name" value="ZN(II)2CYS6 TRANSCRIPTION FACTOR (EUROFUNG)"/>
    <property type="match status" value="1"/>
</dbReference>
<dbReference type="PANTHER" id="PTHR47256">
    <property type="entry name" value="ZN(II)2CYS6 TRANSCRIPTION FACTOR (EUROFUNG)-RELATED"/>
    <property type="match status" value="1"/>
</dbReference>
<dbReference type="InterPro" id="IPR001138">
    <property type="entry name" value="Zn2Cys6_DnaBD"/>
</dbReference>
<organism evidence="4 5">
    <name type="scientific">Aureobasidium pullulans</name>
    <name type="common">Black yeast</name>
    <name type="synonym">Pullularia pullulans</name>
    <dbReference type="NCBI Taxonomy" id="5580"/>
    <lineage>
        <taxon>Eukaryota</taxon>
        <taxon>Fungi</taxon>
        <taxon>Dikarya</taxon>
        <taxon>Ascomycota</taxon>
        <taxon>Pezizomycotina</taxon>
        <taxon>Dothideomycetes</taxon>
        <taxon>Dothideomycetidae</taxon>
        <taxon>Dothideales</taxon>
        <taxon>Saccotheciaceae</taxon>
        <taxon>Aureobasidium</taxon>
    </lineage>
</organism>
<dbReference type="PROSITE" id="PS00463">
    <property type="entry name" value="ZN2_CY6_FUNGAL_1"/>
    <property type="match status" value="1"/>
</dbReference>
<gene>
    <name evidence="4" type="ORF">D6D22_05236</name>
</gene>
<dbReference type="Proteomes" id="UP000310687">
    <property type="component" value="Unassembled WGS sequence"/>
</dbReference>
<evidence type="ECO:0000313" key="4">
    <source>
        <dbReference type="EMBL" id="THW41788.1"/>
    </source>
</evidence>
<dbReference type="InterPro" id="IPR053187">
    <property type="entry name" value="Notoamide_regulator"/>
</dbReference>
<dbReference type="GO" id="GO:0000981">
    <property type="term" value="F:DNA-binding transcription factor activity, RNA polymerase II-specific"/>
    <property type="evidence" value="ECO:0007669"/>
    <property type="project" value="InterPro"/>
</dbReference>
<feature type="region of interest" description="Disordered" evidence="2">
    <location>
        <begin position="192"/>
        <end position="246"/>
    </location>
</feature>
<sequence length="498" mass="54749">MIRHADHSTAGSGGSASAGHASQLQANIQPSNRPVVPIISQPISKPIDLPPQYRPRKPRKQVNVACQPCRKRRSKCTGTAPCSRCVAEGNDCVFDGRKDAQERNRELRNSEKALSKVFRVLKKLEAGDSTSAAAFSQIRQLAQNNTEFSAFARDLFNLDEKTSAFDFADYDGGSGGSGSDNFVLKREDESRGSVSWSNLSPAQTGGSGSTPHSSVESRRSPPDVRMSDTTLMRSRQNSASTHPYERRSNVGLRSDFGNLPFSSAIKANGYPENIQQQQLKNLDATAEYSMLPLHTFESEALGRAYLSFRDATLQMIADGMNARDVLGTSDLINLDLYFRDRIPEDGHSVSTFVCEMMKSLANPDVFAKLASMVLLAPLLRNTCTHATFTQPEIYTTQSSSRSSTTPKSPAIRGVLMTAFNEDWLTPENQVTAAPIINWNHGLDRAVCHDPVAGCLRFTKEFEDHVCDANNWTFSKRVLEVFPGIREHGAIIAPRPGED</sequence>
<feature type="domain" description="Zn(2)-C6 fungal-type" evidence="3">
    <location>
        <begin position="65"/>
        <end position="94"/>
    </location>
</feature>
<evidence type="ECO:0000256" key="2">
    <source>
        <dbReference type="SAM" id="MobiDB-lite"/>
    </source>
</evidence>
<feature type="compositionally biased region" description="Basic and acidic residues" evidence="2">
    <location>
        <begin position="215"/>
        <end position="226"/>
    </location>
</feature>
<name>A0A4S8XRP5_AURPU</name>
<feature type="compositionally biased region" description="Polar residues" evidence="2">
    <location>
        <begin position="227"/>
        <end position="241"/>
    </location>
</feature>
<dbReference type="CDD" id="cd00067">
    <property type="entry name" value="GAL4"/>
    <property type="match status" value="1"/>
</dbReference>
<accession>A0A4S8XRP5</accession>
<keyword evidence="1" id="KW-0539">Nucleus</keyword>
<evidence type="ECO:0000313" key="5">
    <source>
        <dbReference type="Proteomes" id="UP000310687"/>
    </source>
</evidence>
<evidence type="ECO:0000256" key="1">
    <source>
        <dbReference type="ARBA" id="ARBA00023242"/>
    </source>
</evidence>
<dbReference type="SUPFAM" id="SSF57701">
    <property type="entry name" value="Zn2/Cys6 DNA-binding domain"/>
    <property type="match status" value="1"/>
</dbReference>
<dbReference type="EMBL" id="QZAL01000066">
    <property type="protein sequence ID" value="THW41788.1"/>
    <property type="molecule type" value="Genomic_DNA"/>
</dbReference>
<protein>
    <recommendedName>
        <fullName evidence="3">Zn(2)-C6 fungal-type domain-containing protein</fullName>
    </recommendedName>
</protein>
<feature type="region of interest" description="Disordered" evidence="2">
    <location>
        <begin position="1"/>
        <end position="22"/>
    </location>
</feature>
<feature type="compositionally biased region" description="Polar residues" evidence="2">
    <location>
        <begin position="192"/>
        <end position="214"/>
    </location>
</feature>
<reference evidence="4 5" key="1">
    <citation type="submission" date="2018-10" db="EMBL/GenBank/DDBJ databases">
        <title>Fifty Aureobasidium pullulans genomes reveal a recombining polyextremotolerant generalist.</title>
        <authorList>
            <person name="Gostincar C."/>
            <person name="Turk M."/>
            <person name="Zajc J."/>
            <person name="Gunde-Cimerman N."/>
        </authorList>
    </citation>
    <scope>NUCLEOTIDE SEQUENCE [LARGE SCALE GENOMIC DNA]</scope>
    <source>
        <strain evidence="4 5">EXF-11013</strain>
    </source>
</reference>
<dbReference type="Pfam" id="PF00172">
    <property type="entry name" value="Zn_clus"/>
    <property type="match status" value="1"/>
</dbReference>
<dbReference type="InterPro" id="IPR036864">
    <property type="entry name" value="Zn2-C6_fun-type_DNA-bd_sf"/>
</dbReference>
<dbReference type="GO" id="GO:0008270">
    <property type="term" value="F:zinc ion binding"/>
    <property type="evidence" value="ECO:0007669"/>
    <property type="project" value="InterPro"/>
</dbReference>
<comment type="caution">
    <text evidence="4">The sequence shown here is derived from an EMBL/GenBank/DDBJ whole genome shotgun (WGS) entry which is preliminary data.</text>
</comment>
<evidence type="ECO:0000259" key="3">
    <source>
        <dbReference type="PROSITE" id="PS50048"/>
    </source>
</evidence>
<dbReference type="Gene3D" id="4.10.240.10">
    <property type="entry name" value="Zn(2)-C6 fungal-type DNA-binding domain"/>
    <property type="match status" value="1"/>
</dbReference>